<dbReference type="InterPro" id="IPR058980">
    <property type="entry name" value="Glyco_transf_N"/>
</dbReference>
<dbReference type="GO" id="GO:0008194">
    <property type="term" value="F:UDP-glycosyltransferase activity"/>
    <property type="evidence" value="ECO:0007669"/>
    <property type="project" value="UniProtKB-ARBA"/>
</dbReference>
<evidence type="ECO:0000313" key="4">
    <source>
        <dbReference type="EMBL" id="PHT54123.1"/>
    </source>
</evidence>
<comment type="caution">
    <text evidence="4">The sequence shown here is derived from an EMBL/GenBank/DDBJ whole genome shotgun (WGS) entry which is preliminary data.</text>
</comment>
<organism evidence="4 5">
    <name type="scientific">Capsicum baccatum</name>
    <name type="common">Peruvian pepper</name>
    <dbReference type="NCBI Taxonomy" id="33114"/>
    <lineage>
        <taxon>Eukaryota</taxon>
        <taxon>Viridiplantae</taxon>
        <taxon>Streptophyta</taxon>
        <taxon>Embryophyta</taxon>
        <taxon>Tracheophyta</taxon>
        <taxon>Spermatophyta</taxon>
        <taxon>Magnoliopsida</taxon>
        <taxon>eudicotyledons</taxon>
        <taxon>Gunneridae</taxon>
        <taxon>Pentapetalae</taxon>
        <taxon>asterids</taxon>
        <taxon>lamiids</taxon>
        <taxon>Solanales</taxon>
        <taxon>Solanaceae</taxon>
        <taxon>Solanoideae</taxon>
        <taxon>Capsiceae</taxon>
        <taxon>Capsicum</taxon>
    </lineage>
</organism>
<dbReference type="STRING" id="33114.A0A2G2X9H1"/>
<dbReference type="AlphaFoldDB" id="A0A2G2X9H1"/>
<dbReference type="EMBL" id="MLFT02000003">
    <property type="protein sequence ID" value="PHT54123.1"/>
    <property type="molecule type" value="Genomic_DNA"/>
</dbReference>
<evidence type="ECO:0000313" key="5">
    <source>
        <dbReference type="Proteomes" id="UP000224567"/>
    </source>
</evidence>
<feature type="compositionally biased region" description="Polar residues" evidence="2">
    <location>
        <begin position="1"/>
        <end position="17"/>
    </location>
</feature>
<reference evidence="4 5" key="1">
    <citation type="journal article" date="2017" name="Genome Biol.">
        <title>New reference genome sequences of hot pepper reveal the massive evolution of plant disease-resistance genes by retroduplication.</title>
        <authorList>
            <person name="Kim S."/>
            <person name="Park J."/>
            <person name="Yeom S.I."/>
            <person name="Kim Y.M."/>
            <person name="Seo E."/>
            <person name="Kim K.T."/>
            <person name="Kim M.S."/>
            <person name="Lee J.M."/>
            <person name="Cheong K."/>
            <person name="Shin H.S."/>
            <person name="Kim S.B."/>
            <person name="Han K."/>
            <person name="Lee J."/>
            <person name="Park M."/>
            <person name="Lee H.A."/>
            <person name="Lee H.Y."/>
            <person name="Lee Y."/>
            <person name="Oh S."/>
            <person name="Lee J.H."/>
            <person name="Choi E."/>
            <person name="Choi E."/>
            <person name="Lee S.E."/>
            <person name="Jeon J."/>
            <person name="Kim H."/>
            <person name="Choi G."/>
            <person name="Song H."/>
            <person name="Lee J."/>
            <person name="Lee S.C."/>
            <person name="Kwon J.K."/>
            <person name="Lee H.Y."/>
            <person name="Koo N."/>
            <person name="Hong Y."/>
            <person name="Kim R.W."/>
            <person name="Kang W.H."/>
            <person name="Huh J.H."/>
            <person name="Kang B.C."/>
            <person name="Yang T.J."/>
            <person name="Lee Y.H."/>
            <person name="Bennetzen J.L."/>
            <person name="Choi D."/>
        </authorList>
    </citation>
    <scope>NUCLEOTIDE SEQUENCE [LARGE SCALE GENOMIC DNA]</scope>
    <source>
        <strain evidence="5">cv. PBC81</strain>
    </source>
</reference>
<dbReference type="Pfam" id="PF26168">
    <property type="entry name" value="Glyco_transf_N"/>
    <property type="match status" value="1"/>
</dbReference>
<comment type="similarity">
    <text evidence="1">Belongs to the UDP-glycosyltransferase family.</text>
</comment>
<protein>
    <recommendedName>
        <fullName evidence="3">Glycosyltransferase N-terminal domain-containing protein</fullName>
    </recommendedName>
</protein>
<feature type="region of interest" description="Disordered" evidence="2">
    <location>
        <begin position="1"/>
        <end position="30"/>
    </location>
</feature>
<dbReference type="PANTHER" id="PTHR48044">
    <property type="entry name" value="GLYCOSYLTRANSFERASE"/>
    <property type="match status" value="1"/>
</dbReference>
<gene>
    <name evidence="4" type="ORF">CQW23_08585</name>
</gene>
<reference evidence="5" key="2">
    <citation type="journal article" date="2017" name="J. Anim. Genet.">
        <title>Multiple reference genome sequences of hot pepper reveal the massive evolution of plant disease resistance genes by retroduplication.</title>
        <authorList>
            <person name="Kim S."/>
            <person name="Park J."/>
            <person name="Yeom S.-I."/>
            <person name="Kim Y.-M."/>
            <person name="Seo E."/>
            <person name="Kim K.-T."/>
            <person name="Kim M.-S."/>
            <person name="Lee J.M."/>
            <person name="Cheong K."/>
            <person name="Shin H.-S."/>
            <person name="Kim S.-B."/>
            <person name="Han K."/>
            <person name="Lee J."/>
            <person name="Park M."/>
            <person name="Lee H.-A."/>
            <person name="Lee H.-Y."/>
            <person name="Lee Y."/>
            <person name="Oh S."/>
            <person name="Lee J.H."/>
            <person name="Choi E."/>
            <person name="Choi E."/>
            <person name="Lee S.E."/>
            <person name="Jeon J."/>
            <person name="Kim H."/>
            <person name="Choi G."/>
            <person name="Song H."/>
            <person name="Lee J."/>
            <person name="Lee S.-C."/>
            <person name="Kwon J.-K."/>
            <person name="Lee H.-Y."/>
            <person name="Koo N."/>
            <person name="Hong Y."/>
            <person name="Kim R.W."/>
            <person name="Kang W.-H."/>
            <person name="Huh J.H."/>
            <person name="Kang B.-C."/>
            <person name="Yang T.-J."/>
            <person name="Lee Y.-H."/>
            <person name="Bennetzen J.L."/>
            <person name="Choi D."/>
        </authorList>
    </citation>
    <scope>NUCLEOTIDE SEQUENCE [LARGE SCALE GENOMIC DNA]</scope>
    <source>
        <strain evidence="5">cv. PBC81</strain>
    </source>
</reference>
<accession>A0A2G2X9H1</accession>
<evidence type="ECO:0000256" key="1">
    <source>
        <dbReference type="ARBA" id="ARBA00009995"/>
    </source>
</evidence>
<dbReference type="GO" id="GO:1901135">
    <property type="term" value="P:carbohydrate derivative metabolic process"/>
    <property type="evidence" value="ECO:0007669"/>
    <property type="project" value="UniProtKB-ARBA"/>
</dbReference>
<evidence type="ECO:0000256" key="2">
    <source>
        <dbReference type="SAM" id="MobiDB-lite"/>
    </source>
</evidence>
<feature type="domain" description="Glycosyltransferase N-terminal" evidence="3">
    <location>
        <begin position="170"/>
        <end position="254"/>
    </location>
</feature>
<sequence length="308" mass="33939">MAENLTSRSTHGQNIVQEATRDGATTDKGWSVIQNGPQDVRGAILAGGLQVDQNGLKDITGIIVGEGLTIGQNGPKDVKGRDTTDEGRSAGQNGLKDIRGTIEELSVGHNDPKYVKRVATTDEGWCPKYCATYGGGAAADGKGGSAEHPSLENQTIVKFLTPPLQRDARLAVVICMYNIQVHYIGSTTHIRQAKIRAHGFDPLTITKIHFHEFDLTPFETPHPNPNAFHKFPNQLMPSFYATYHLRKPLCSLVNCGELYDSSRVIESLYLDLMAKECDELKQWSKGPFNPMDLQEKNKDLDKLHDSLN</sequence>
<keyword evidence="5" id="KW-1185">Reference proteome</keyword>
<proteinExistence type="inferred from homology"/>
<dbReference type="OrthoDB" id="5835829at2759"/>
<dbReference type="Proteomes" id="UP000224567">
    <property type="component" value="Unassembled WGS sequence"/>
</dbReference>
<feature type="region of interest" description="Disordered" evidence="2">
    <location>
        <begin position="71"/>
        <end position="96"/>
    </location>
</feature>
<evidence type="ECO:0000259" key="3">
    <source>
        <dbReference type="Pfam" id="PF26168"/>
    </source>
</evidence>
<dbReference type="PANTHER" id="PTHR48044:SF23">
    <property type="entry name" value="ANTHOCYANIDIN 3-O-GLUCOSYLTRANSFERASE-LIKE"/>
    <property type="match status" value="1"/>
</dbReference>
<feature type="compositionally biased region" description="Basic and acidic residues" evidence="2">
    <location>
        <begin position="76"/>
        <end position="88"/>
    </location>
</feature>
<name>A0A2G2X9H1_CAPBA</name>